<name>A0AA88DD79_FICCA</name>
<accession>A0AA88DD79</accession>
<evidence type="ECO:0000256" key="1">
    <source>
        <dbReference type="SAM" id="MobiDB-lite"/>
    </source>
</evidence>
<feature type="region of interest" description="Disordered" evidence="1">
    <location>
        <begin position="1"/>
        <end position="92"/>
    </location>
</feature>
<evidence type="ECO:0000313" key="2">
    <source>
        <dbReference type="EMBL" id="GMN55193.1"/>
    </source>
</evidence>
<gene>
    <name evidence="2" type="ORF">TIFTF001_024315</name>
</gene>
<comment type="caution">
    <text evidence="2">The sequence shown here is derived from an EMBL/GenBank/DDBJ whole genome shotgun (WGS) entry which is preliminary data.</text>
</comment>
<protein>
    <submittedName>
        <fullName evidence="2">Uncharacterized protein</fullName>
    </submittedName>
</protein>
<keyword evidence="3" id="KW-1185">Reference proteome</keyword>
<reference evidence="2" key="1">
    <citation type="submission" date="2023-07" db="EMBL/GenBank/DDBJ databases">
        <title>draft genome sequence of fig (Ficus carica).</title>
        <authorList>
            <person name="Takahashi T."/>
            <person name="Nishimura K."/>
        </authorList>
    </citation>
    <scope>NUCLEOTIDE SEQUENCE</scope>
</reference>
<evidence type="ECO:0000313" key="3">
    <source>
        <dbReference type="Proteomes" id="UP001187192"/>
    </source>
</evidence>
<feature type="compositionally biased region" description="Polar residues" evidence="1">
    <location>
        <begin position="82"/>
        <end position="92"/>
    </location>
</feature>
<sequence>MYLKSDRKSTISVAASPSPIPPLADHHLRRSPVVANPITIVTAHHRRNPPSQTTKGRPPSPSQPHRRQSHHRQTIISVVVANPTTGRPSSPS</sequence>
<dbReference type="Proteomes" id="UP001187192">
    <property type="component" value="Unassembled WGS sequence"/>
</dbReference>
<dbReference type="AlphaFoldDB" id="A0AA88DD79"/>
<feature type="compositionally biased region" description="Basic residues" evidence="1">
    <location>
        <begin position="64"/>
        <end position="73"/>
    </location>
</feature>
<dbReference type="EMBL" id="BTGU01000055">
    <property type="protein sequence ID" value="GMN55193.1"/>
    <property type="molecule type" value="Genomic_DNA"/>
</dbReference>
<proteinExistence type="predicted"/>
<organism evidence="2 3">
    <name type="scientific">Ficus carica</name>
    <name type="common">Common fig</name>
    <dbReference type="NCBI Taxonomy" id="3494"/>
    <lineage>
        <taxon>Eukaryota</taxon>
        <taxon>Viridiplantae</taxon>
        <taxon>Streptophyta</taxon>
        <taxon>Embryophyta</taxon>
        <taxon>Tracheophyta</taxon>
        <taxon>Spermatophyta</taxon>
        <taxon>Magnoliopsida</taxon>
        <taxon>eudicotyledons</taxon>
        <taxon>Gunneridae</taxon>
        <taxon>Pentapetalae</taxon>
        <taxon>rosids</taxon>
        <taxon>fabids</taxon>
        <taxon>Rosales</taxon>
        <taxon>Moraceae</taxon>
        <taxon>Ficeae</taxon>
        <taxon>Ficus</taxon>
    </lineage>
</organism>